<dbReference type="EMBL" id="GAKP01009347">
    <property type="protein sequence ID" value="JAC49605.1"/>
    <property type="molecule type" value="Transcribed_RNA"/>
</dbReference>
<evidence type="ECO:0000313" key="1">
    <source>
        <dbReference type="EMBL" id="JAC49605.1"/>
    </source>
</evidence>
<organism evidence="1">
    <name type="scientific">Bactrocera dorsalis</name>
    <name type="common">Oriental fruit fly</name>
    <name type="synonym">Dacus dorsalis</name>
    <dbReference type="NCBI Taxonomy" id="27457"/>
    <lineage>
        <taxon>Eukaryota</taxon>
        <taxon>Metazoa</taxon>
        <taxon>Ecdysozoa</taxon>
        <taxon>Arthropoda</taxon>
        <taxon>Hexapoda</taxon>
        <taxon>Insecta</taxon>
        <taxon>Pterygota</taxon>
        <taxon>Neoptera</taxon>
        <taxon>Endopterygota</taxon>
        <taxon>Diptera</taxon>
        <taxon>Brachycera</taxon>
        <taxon>Muscomorpha</taxon>
        <taxon>Tephritoidea</taxon>
        <taxon>Tephritidae</taxon>
        <taxon>Bactrocera</taxon>
        <taxon>Bactrocera</taxon>
    </lineage>
</organism>
<sequence length="111" mass="13004">MEVDKINARDRAIGNMNKQAGYDKIRFDKNKAAVERHKVGDFVLLKNEERHQTKLDAKFKGPFLVSEVLEGDRYILKSLHNKRTYKYCHEDLRKMPDGYVPSEFECPPETC</sequence>
<protein>
    <submittedName>
        <fullName evidence="1">Uncharacterized protein</fullName>
    </submittedName>
</protein>
<name>A0A034W633_BACDO</name>
<proteinExistence type="predicted"/>
<reference evidence="1" key="1">
    <citation type="journal article" date="2014" name="BMC Genomics">
        <title>Characterizing the developmental transcriptome of the oriental fruit fly, Bactrocera dorsalis (Diptera: Tephritidae) through comparative genomic analysis with Drosophila melanogaster utilizing modENCODE datasets.</title>
        <authorList>
            <person name="Geib S.M."/>
            <person name="Calla B."/>
            <person name="Hall B."/>
            <person name="Hou S."/>
            <person name="Manoukis N.C."/>
        </authorList>
    </citation>
    <scope>NUCLEOTIDE SEQUENCE</scope>
    <source>
        <strain evidence="1">Punador</strain>
    </source>
</reference>
<accession>A0A034W633</accession>
<dbReference type="AlphaFoldDB" id="A0A034W633"/>